<dbReference type="PANTHER" id="PTHR31044:SF57">
    <property type="entry name" value="CARBOHYDRATE-BINDING X8 DOMAIN SUPERFAMILY PROTEIN"/>
    <property type="match status" value="1"/>
</dbReference>
<comment type="subcellular location">
    <subcellularLocation>
        <location evidence="1">Cell membrane</location>
        <topology evidence="1">Lipid-anchor</topology>
        <topology evidence="1">GPI-anchor</topology>
    </subcellularLocation>
</comment>
<keyword evidence="2" id="KW-0336">GPI-anchor</keyword>
<dbReference type="Gene3D" id="1.20.58.1040">
    <property type="match status" value="1"/>
</dbReference>
<sequence length="213" mass="22767">MANVLVLRTVVIVAFLALSNLELCAIADLPGHGHAAFMADIAKNTWCVAKPTAADSLLQLNIDFACSKVNCSVIEPGGECQLPDTIMNHASVAMNLYYQSFGRTDLSCYFQSTGMVVIEDPSSGTCVYEGVVLVRDAVPASIKIKKGESKAFSATSIGLMVVWSITGCGLVAVAVYVMLWLRQNRTPVVGVPVHTLPEPLYLRLEPSAPPLPV</sequence>
<evidence type="ECO:0000313" key="8">
    <source>
        <dbReference type="Proteomes" id="UP000238479"/>
    </source>
</evidence>
<dbReference type="EC" id="3.2.1.39" evidence="7"/>
<keyword evidence="7" id="KW-0326">Glycosidase</keyword>
<reference evidence="7 8" key="1">
    <citation type="journal article" date="2018" name="Nat. Genet.">
        <title>The Rosa genome provides new insights in the design of modern roses.</title>
        <authorList>
            <person name="Bendahmane M."/>
        </authorList>
    </citation>
    <scope>NUCLEOTIDE SEQUENCE [LARGE SCALE GENOMIC DNA]</scope>
    <source>
        <strain evidence="8">cv. Old Blush</strain>
    </source>
</reference>
<dbReference type="GO" id="GO:0005886">
    <property type="term" value="C:plasma membrane"/>
    <property type="evidence" value="ECO:0007669"/>
    <property type="project" value="UniProtKB-SubCell"/>
</dbReference>
<evidence type="ECO:0000259" key="6">
    <source>
        <dbReference type="SMART" id="SM00768"/>
    </source>
</evidence>
<feature type="signal peptide" evidence="5">
    <location>
        <begin position="1"/>
        <end position="27"/>
    </location>
</feature>
<name>A0A2P6Q5D1_ROSCH</name>
<keyword evidence="2" id="KW-0449">Lipoprotein</keyword>
<keyword evidence="4" id="KW-0472">Membrane</keyword>
<keyword evidence="4" id="KW-0812">Transmembrane</keyword>
<comment type="caution">
    <text evidence="7">The sequence shown here is derived from an EMBL/GenBank/DDBJ whole genome shotgun (WGS) entry which is preliminary data.</text>
</comment>
<protein>
    <submittedName>
        <fullName evidence="7">Putative glucan endo-1,3-beta-D-glucosidase</fullName>
        <ecNumber evidence="7">3.2.1.39</ecNumber>
    </submittedName>
</protein>
<keyword evidence="2" id="KW-0325">Glycoprotein</keyword>
<dbReference type="InterPro" id="IPR044788">
    <property type="entry name" value="X8_dom_prot"/>
</dbReference>
<dbReference type="Gramene" id="PRQ29393">
    <property type="protein sequence ID" value="PRQ29393"/>
    <property type="gene ID" value="RchiOBHm_Chr5g0013391"/>
</dbReference>
<evidence type="ECO:0000256" key="3">
    <source>
        <dbReference type="ARBA" id="ARBA00022729"/>
    </source>
</evidence>
<dbReference type="STRING" id="74649.A0A2P6Q5D1"/>
<dbReference type="EMBL" id="PDCK01000043">
    <property type="protein sequence ID" value="PRQ29393.1"/>
    <property type="molecule type" value="Genomic_DNA"/>
</dbReference>
<feature type="chain" id="PRO_5015200427" evidence="5">
    <location>
        <begin position="28"/>
        <end position="213"/>
    </location>
</feature>
<dbReference type="InterPro" id="IPR012946">
    <property type="entry name" value="X8"/>
</dbReference>
<feature type="domain" description="X8" evidence="6">
    <location>
        <begin position="45"/>
        <end position="128"/>
    </location>
</feature>
<evidence type="ECO:0000256" key="4">
    <source>
        <dbReference type="SAM" id="Phobius"/>
    </source>
</evidence>
<dbReference type="GO" id="GO:0098552">
    <property type="term" value="C:side of membrane"/>
    <property type="evidence" value="ECO:0007669"/>
    <property type="project" value="UniProtKB-KW"/>
</dbReference>
<gene>
    <name evidence="7" type="ORF">RchiOBHm_Chr5g0013391</name>
</gene>
<dbReference type="Pfam" id="PF07983">
    <property type="entry name" value="X8"/>
    <property type="match status" value="1"/>
</dbReference>
<dbReference type="PANTHER" id="PTHR31044">
    <property type="entry name" value="BETA-1,3 GLUCANASE"/>
    <property type="match status" value="1"/>
</dbReference>
<keyword evidence="8" id="KW-1185">Reference proteome</keyword>
<dbReference type="GO" id="GO:0042973">
    <property type="term" value="F:glucan endo-1,3-beta-D-glucosidase activity"/>
    <property type="evidence" value="ECO:0007669"/>
    <property type="project" value="UniProtKB-EC"/>
</dbReference>
<dbReference type="GO" id="GO:0009506">
    <property type="term" value="C:plasmodesma"/>
    <property type="evidence" value="ECO:0007669"/>
    <property type="project" value="UniProtKB-ARBA"/>
</dbReference>
<dbReference type="SMART" id="SM00768">
    <property type="entry name" value="X8"/>
    <property type="match status" value="1"/>
</dbReference>
<proteinExistence type="predicted"/>
<evidence type="ECO:0000256" key="2">
    <source>
        <dbReference type="ARBA" id="ARBA00022622"/>
    </source>
</evidence>
<feature type="transmembrane region" description="Helical" evidence="4">
    <location>
        <begin position="157"/>
        <end position="181"/>
    </location>
</feature>
<keyword evidence="4" id="KW-1133">Transmembrane helix</keyword>
<keyword evidence="3 5" id="KW-0732">Signal</keyword>
<evidence type="ECO:0000256" key="5">
    <source>
        <dbReference type="SAM" id="SignalP"/>
    </source>
</evidence>
<dbReference type="Proteomes" id="UP000238479">
    <property type="component" value="Chromosome 5"/>
</dbReference>
<accession>A0A2P6Q5D1</accession>
<evidence type="ECO:0000256" key="1">
    <source>
        <dbReference type="ARBA" id="ARBA00004609"/>
    </source>
</evidence>
<organism evidence="7 8">
    <name type="scientific">Rosa chinensis</name>
    <name type="common">China rose</name>
    <dbReference type="NCBI Taxonomy" id="74649"/>
    <lineage>
        <taxon>Eukaryota</taxon>
        <taxon>Viridiplantae</taxon>
        <taxon>Streptophyta</taxon>
        <taxon>Embryophyta</taxon>
        <taxon>Tracheophyta</taxon>
        <taxon>Spermatophyta</taxon>
        <taxon>Magnoliopsida</taxon>
        <taxon>eudicotyledons</taxon>
        <taxon>Gunneridae</taxon>
        <taxon>Pentapetalae</taxon>
        <taxon>rosids</taxon>
        <taxon>fabids</taxon>
        <taxon>Rosales</taxon>
        <taxon>Rosaceae</taxon>
        <taxon>Rosoideae</taxon>
        <taxon>Rosoideae incertae sedis</taxon>
        <taxon>Rosa</taxon>
    </lineage>
</organism>
<dbReference type="OrthoDB" id="1928574at2759"/>
<keyword evidence="7" id="KW-0378">Hydrolase</keyword>
<evidence type="ECO:0000313" key="7">
    <source>
        <dbReference type="EMBL" id="PRQ29393.1"/>
    </source>
</evidence>
<dbReference type="AlphaFoldDB" id="A0A2P6Q5D1"/>